<evidence type="ECO:0000313" key="8">
    <source>
        <dbReference type="Proteomes" id="UP000470213"/>
    </source>
</evidence>
<evidence type="ECO:0000256" key="2">
    <source>
        <dbReference type="ARBA" id="ARBA00022692"/>
    </source>
</evidence>
<keyword evidence="4 5" id="KW-0472">Membrane</keyword>
<feature type="transmembrane region" description="Helical" evidence="5">
    <location>
        <begin position="170"/>
        <end position="189"/>
    </location>
</feature>
<feature type="transmembrane region" description="Helical" evidence="5">
    <location>
        <begin position="134"/>
        <end position="150"/>
    </location>
</feature>
<dbReference type="Pfam" id="PF01694">
    <property type="entry name" value="Rhomboid"/>
    <property type="match status" value="1"/>
</dbReference>
<keyword evidence="7" id="KW-0378">Hydrolase</keyword>
<dbReference type="SUPFAM" id="SSF144091">
    <property type="entry name" value="Rhomboid-like"/>
    <property type="match status" value="1"/>
</dbReference>
<protein>
    <submittedName>
        <fullName evidence="7">Rhombosortase</fullName>
        <ecNumber evidence="7">3.4.21.-</ecNumber>
    </submittedName>
</protein>
<evidence type="ECO:0000313" key="7">
    <source>
        <dbReference type="EMBL" id="NDV92882.1"/>
    </source>
</evidence>
<evidence type="ECO:0000256" key="3">
    <source>
        <dbReference type="ARBA" id="ARBA00022989"/>
    </source>
</evidence>
<accession>A0A7X5RME4</accession>
<dbReference type="GO" id="GO:0016020">
    <property type="term" value="C:membrane"/>
    <property type="evidence" value="ECO:0007669"/>
    <property type="project" value="UniProtKB-SubCell"/>
</dbReference>
<feature type="transmembrane region" description="Helical" evidence="5">
    <location>
        <begin position="109"/>
        <end position="127"/>
    </location>
</feature>
<dbReference type="GO" id="GO:0004252">
    <property type="term" value="F:serine-type endopeptidase activity"/>
    <property type="evidence" value="ECO:0007669"/>
    <property type="project" value="InterPro"/>
</dbReference>
<comment type="subcellular location">
    <subcellularLocation>
        <location evidence="1">Membrane</location>
        <topology evidence="1">Multi-pass membrane protein</topology>
    </subcellularLocation>
</comment>
<dbReference type="EMBL" id="JAAAWN010000031">
    <property type="protein sequence ID" value="NDV92882.1"/>
    <property type="molecule type" value="Genomic_DNA"/>
</dbReference>
<dbReference type="Proteomes" id="UP000470213">
    <property type="component" value="Unassembled WGS sequence"/>
</dbReference>
<evidence type="ECO:0000256" key="4">
    <source>
        <dbReference type="ARBA" id="ARBA00023136"/>
    </source>
</evidence>
<name>A0A7X5RME4_9ALTE</name>
<dbReference type="InterPro" id="IPR035952">
    <property type="entry name" value="Rhomboid-like_sf"/>
</dbReference>
<dbReference type="NCBIfam" id="TIGR03902">
    <property type="entry name" value="rhom_GG_sort"/>
    <property type="match status" value="1"/>
</dbReference>
<evidence type="ECO:0000256" key="1">
    <source>
        <dbReference type="ARBA" id="ARBA00004141"/>
    </source>
</evidence>
<proteinExistence type="predicted"/>
<keyword evidence="3 5" id="KW-1133">Transmembrane helix</keyword>
<keyword evidence="2 5" id="KW-0812">Transmembrane</keyword>
<comment type="caution">
    <text evidence="7">The sequence shown here is derived from an EMBL/GenBank/DDBJ whole genome shotgun (WGS) entry which is preliminary data.</text>
</comment>
<gene>
    <name evidence="7" type="primary">rrtA</name>
    <name evidence="7" type="ORF">GTH32_17075</name>
</gene>
<organism evidence="7 8">
    <name type="scientific">Alteromonas profundi</name>
    <dbReference type="NCBI Taxonomy" id="2696062"/>
    <lineage>
        <taxon>Bacteria</taxon>
        <taxon>Pseudomonadati</taxon>
        <taxon>Pseudomonadota</taxon>
        <taxon>Gammaproteobacteria</taxon>
        <taxon>Alteromonadales</taxon>
        <taxon>Alteromonadaceae</taxon>
        <taxon>Alteromonas/Salinimonas group</taxon>
        <taxon>Alteromonas</taxon>
    </lineage>
</organism>
<dbReference type="AlphaFoldDB" id="A0A7X5RME4"/>
<dbReference type="RefSeq" id="WP_163088108.1">
    <property type="nucleotide sequence ID" value="NZ_JAAAWN010000031.1"/>
</dbReference>
<feature type="transmembrane region" description="Helical" evidence="5">
    <location>
        <begin position="83"/>
        <end position="103"/>
    </location>
</feature>
<feature type="domain" description="Peptidase S54 rhomboid" evidence="6">
    <location>
        <begin position="46"/>
        <end position="187"/>
    </location>
</feature>
<evidence type="ECO:0000256" key="5">
    <source>
        <dbReference type="SAM" id="Phobius"/>
    </source>
</evidence>
<dbReference type="InterPro" id="IPR023826">
    <property type="entry name" value="Rhom-like_SP_proteobac"/>
</dbReference>
<reference evidence="7 8" key="1">
    <citation type="submission" date="2020-01" db="EMBL/GenBank/DDBJ databases">
        <authorList>
            <person name="Chen J."/>
            <person name="Zhu S."/>
            <person name="Yang J."/>
        </authorList>
    </citation>
    <scope>NUCLEOTIDE SEQUENCE [LARGE SCALE GENOMIC DNA]</scope>
    <source>
        <strain evidence="7 8">345S023</strain>
    </source>
</reference>
<sequence length="202" mass="22154">MMSLPLSPKYSLGPLILALLSVIAYCLEPTAGNWLAYDRYAIQGLETWRLLTGNIVHTNGYHVLLNLAGLTLLWALHGEHYRIGLFLKVFVWCSLGTSVGLYFFAENLIWYAGLSGALHGIFVWGACMDIRQRMTSGWLLLIGVAVKVIYEQMSGSSAEVAALIDAKVAIDAHLFGAISGAFLFLLMWLTSVRHSSNTSSNA</sequence>
<dbReference type="Gene3D" id="1.20.1540.10">
    <property type="entry name" value="Rhomboid-like"/>
    <property type="match status" value="1"/>
</dbReference>
<dbReference type="EC" id="3.4.21.-" evidence="7"/>
<dbReference type="InterPro" id="IPR022764">
    <property type="entry name" value="Peptidase_S54_rhomboid_dom"/>
</dbReference>
<keyword evidence="8" id="KW-1185">Reference proteome</keyword>
<evidence type="ECO:0000259" key="6">
    <source>
        <dbReference type="Pfam" id="PF01694"/>
    </source>
</evidence>